<protein>
    <submittedName>
        <fullName evidence="1">Uncharacterized protein</fullName>
    </submittedName>
</protein>
<dbReference type="EMBL" id="BLXT01005830">
    <property type="protein sequence ID" value="GFO26441.1"/>
    <property type="molecule type" value="Genomic_DNA"/>
</dbReference>
<dbReference type="Proteomes" id="UP000735302">
    <property type="component" value="Unassembled WGS sequence"/>
</dbReference>
<accession>A0AAV4BTC3</accession>
<evidence type="ECO:0000313" key="2">
    <source>
        <dbReference type="Proteomes" id="UP000735302"/>
    </source>
</evidence>
<sequence length="144" mass="16288">MQPEITRHGSKLYMYTKFPWRVLKRTSRVSLQKPQVLRGADRADVSSGWLEPRQWYPVRQGPASLNQVDSSELLKHTTPVRVVTISPSRLEWNKPLESPSQKSCQALLIIILESFHVPRLSISSSLCGLLPGWADSLSTEPPMP</sequence>
<reference evidence="1 2" key="1">
    <citation type="journal article" date="2021" name="Elife">
        <title>Chloroplast acquisition without the gene transfer in kleptoplastic sea slugs, Plakobranchus ocellatus.</title>
        <authorList>
            <person name="Maeda T."/>
            <person name="Takahashi S."/>
            <person name="Yoshida T."/>
            <person name="Shimamura S."/>
            <person name="Takaki Y."/>
            <person name="Nagai Y."/>
            <person name="Toyoda A."/>
            <person name="Suzuki Y."/>
            <person name="Arimoto A."/>
            <person name="Ishii H."/>
            <person name="Satoh N."/>
            <person name="Nishiyama T."/>
            <person name="Hasebe M."/>
            <person name="Maruyama T."/>
            <person name="Minagawa J."/>
            <person name="Obokata J."/>
            <person name="Shigenobu S."/>
        </authorList>
    </citation>
    <scope>NUCLEOTIDE SEQUENCE [LARGE SCALE GENOMIC DNA]</scope>
</reference>
<keyword evidence="2" id="KW-1185">Reference proteome</keyword>
<dbReference type="AlphaFoldDB" id="A0AAV4BTC3"/>
<comment type="caution">
    <text evidence="1">The sequence shown here is derived from an EMBL/GenBank/DDBJ whole genome shotgun (WGS) entry which is preliminary data.</text>
</comment>
<organism evidence="1 2">
    <name type="scientific">Plakobranchus ocellatus</name>
    <dbReference type="NCBI Taxonomy" id="259542"/>
    <lineage>
        <taxon>Eukaryota</taxon>
        <taxon>Metazoa</taxon>
        <taxon>Spiralia</taxon>
        <taxon>Lophotrochozoa</taxon>
        <taxon>Mollusca</taxon>
        <taxon>Gastropoda</taxon>
        <taxon>Heterobranchia</taxon>
        <taxon>Euthyneura</taxon>
        <taxon>Panpulmonata</taxon>
        <taxon>Sacoglossa</taxon>
        <taxon>Placobranchoidea</taxon>
        <taxon>Plakobranchidae</taxon>
        <taxon>Plakobranchus</taxon>
    </lineage>
</organism>
<evidence type="ECO:0000313" key="1">
    <source>
        <dbReference type="EMBL" id="GFO26441.1"/>
    </source>
</evidence>
<proteinExistence type="predicted"/>
<gene>
    <name evidence="1" type="ORF">PoB_005294600</name>
</gene>
<name>A0AAV4BTC3_9GAST</name>